<dbReference type="EMBL" id="JAHHUM010001542">
    <property type="protein sequence ID" value="KAK5610681.1"/>
    <property type="molecule type" value="Genomic_DNA"/>
</dbReference>
<sequence>MGSEKLGAKSSPRDPSPRLTPIGTTVRRVPTKVGGTGTSSRPKVRDRHQAQRTDRKPGPTSPASPEPAKTSNPNPRAEPTERPTNEPKPPAPARQSSRPSDAPPCARERRWPSKPKGATERPQPTPQRARIPRPQPPKHNHQHLGQPSKNDRAKPQHILPYVHRDTVVFIISPQSQYQNPPKKLRPQLRTAHPPKPRRPLRLLLQTESELRTVRNQNQDKEPESKRPPPPQKKTCSHHNIRTTPRIHKTLDTQVYIAPAPPANPSPRQQNALLEGFNEMRAPGQRIDKPKAPATYPPGPKPPRPSQDHSLEGNTPQEPRATPDLPRSGTTTRPVTYVCRHRPPKSKACSHQMLPPESHQIPIPVEGTAHGTRHASDPNPGTPQMPHTQTPSRIPNNAPQGQSKRSPIPTR</sequence>
<name>A0AAV9RNX0_9TELE</name>
<accession>A0AAV9RNX0</accession>
<feature type="compositionally biased region" description="Basic and acidic residues" evidence="1">
    <location>
        <begin position="208"/>
        <end position="226"/>
    </location>
</feature>
<dbReference type="Proteomes" id="UP001311232">
    <property type="component" value="Unassembled WGS sequence"/>
</dbReference>
<dbReference type="AlphaFoldDB" id="A0AAV9RNX0"/>
<protein>
    <submittedName>
        <fullName evidence="2">Uncharacterized protein</fullName>
    </submittedName>
</protein>
<feature type="region of interest" description="Disordered" evidence="1">
    <location>
        <begin position="1"/>
        <end position="160"/>
    </location>
</feature>
<feature type="compositionally biased region" description="Pro residues" evidence="1">
    <location>
        <begin position="294"/>
        <end position="304"/>
    </location>
</feature>
<evidence type="ECO:0000313" key="2">
    <source>
        <dbReference type="EMBL" id="KAK5610681.1"/>
    </source>
</evidence>
<evidence type="ECO:0000256" key="1">
    <source>
        <dbReference type="SAM" id="MobiDB-lite"/>
    </source>
</evidence>
<comment type="caution">
    <text evidence="2">The sequence shown here is derived from an EMBL/GenBank/DDBJ whole genome shotgun (WGS) entry which is preliminary data.</text>
</comment>
<feature type="compositionally biased region" description="Low complexity" evidence="1">
    <location>
        <begin position="93"/>
        <end position="104"/>
    </location>
</feature>
<reference evidence="2 3" key="1">
    <citation type="submission" date="2021-06" db="EMBL/GenBank/DDBJ databases">
        <authorList>
            <person name="Palmer J.M."/>
        </authorList>
    </citation>
    <scope>NUCLEOTIDE SEQUENCE [LARGE SCALE GENOMIC DNA]</scope>
    <source>
        <strain evidence="2 3">MEX-2019</strain>
        <tissue evidence="2">Muscle</tissue>
    </source>
</reference>
<feature type="compositionally biased region" description="Basic residues" evidence="1">
    <location>
        <begin position="234"/>
        <end position="247"/>
    </location>
</feature>
<gene>
    <name evidence="2" type="ORF">CRENBAI_001448</name>
</gene>
<feature type="region of interest" description="Disordered" evidence="1">
    <location>
        <begin position="283"/>
        <end position="410"/>
    </location>
</feature>
<feature type="compositionally biased region" description="Polar residues" evidence="1">
    <location>
        <begin position="384"/>
        <end position="404"/>
    </location>
</feature>
<evidence type="ECO:0000313" key="3">
    <source>
        <dbReference type="Proteomes" id="UP001311232"/>
    </source>
</evidence>
<feature type="compositionally biased region" description="Basic and acidic residues" evidence="1">
    <location>
        <begin position="47"/>
        <end position="57"/>
    </location>
</feature>
<feature type="region of interest" description="Disordered" evidence="1">
    <location>
        <begin position="172"/>
        <end position="248"/>
    </location>
</feature>
<keyword evidence="3" id="KW-1185">Reference proteome</keyword>
<proteinExistence type="predicted"/>
<organism evidence="2 3">
    <name type="scientific">Crenichthys baileyi</name>
    <name type="common">White River springfish</name>
    <dbReference type="NCBI Taxonomy" id="28760"/>
    <lineage>
        <taxon>Eukaryota</taxon>
        <taxon>Metazoa</taxon>
        <taxon>Chordata</taxon>
        <taxon>Craniata</taxon>
        <taxon>Vertebrata</taxon>
        <taxon>Euteleostomi</taxon>
        <taxon>Actinopterygii</taxon>
        <taxon>Neopterygii</taxon>
        <taxon>Teleostei</taxon>
        <taxon>Neoteleostei</taxon>
        <taxon>Acanthomorphata</taxon>
        <taxon>Ovalentaria</taxon>
        <taxon>Atherinomorphae</taxon>
        <taxon>Cyprinodontiformes</taxon>
        <taxon>Goodeidae</taxon>
        <taxon>Crenichthys</taxon>
    </lineage>
</organism>
<feature type="compositionally biased region" description="Basic residues" evidence="1">
    <location>
        <begin position="182"/>
        <end position="200"/>
    </location>
</feature>